<dbReference type="GO" id="GO:0015499">
    <property type="term" value="F:formate transmembrane transporter activity"/>
    <property type="evidence" value="ECO:0007669"/>
    <property type="project" value="TreeGrafter"/>
</dbReference>
<keyword evidence="8" id="KW-1185">Reference proteome</keyword>
<dbReference type="PANTHER" id="PTHR30520:SF6">
    <property type="entry name" value="FORMATE_NITRATE FAMILY TRANSPORTER (EUROFUNG)"/>
    <property type="match status" value="1"/>
</dbReference>
<evidence type="ECO:0000256" key="3">
    <source>
        <dbReference type="ARBA" id="ARBA00022989"/>
    </source>
</evidence>
<protein>
    <submittedName>
        <fullName evidence="7">Formate transporter FocA</fullName>
    </submittedName>
</protein>
<proteinExistence type="inferred from homology"/>
<evidence type="ECO:0000256" key="5">
    <source>
        <dbReference type="ARBA" id="ARBA00049660"/>
    </source>
</evidence>
<feature type="transmembrane region" description="Helical" evidence="6">
    <location>
        <begin position="233"/>
        <end position="259"/>
    </location>
</feature>
<comment type="subcellular location">
    <subcellularLocation>
        <location evidence="1">Membrane</location>
        <topology evidence="1">Multi-pass membrane protein</topology>
    </subcellularLocation>
</comment>
<name>A0A5J5GC90_9RHOB</name>
<dbReference type="Proteomes" id="UP000326554">
    <property type="component" value="Unassembled WGS sequence"/>
</dbReference>
<evidence type="ECO:0000256" key="4">
    <source>
        <dbReference type="ARBA" id="ARBA00023136"/>
    </source>
</evidence>
<dbReference type="Gene3D" id="1.20.1080.10">
    <property type="entry name" value="Glycerol uptake facilitator protein"/>
    <property type="match status" value="1"/>
</dbReference>
<keyword evidence="4 6" id="KW-0472">Membrane</keyword>
<keyword evidence="2 6" id="KW-0812">Transmembrane</keyword>
<accession>A0A5J5GC90</accession>
<feature type="transmembrane region" description="Helical" evidence="6">
    <location>
        <begin position="51"/>
        <end position="76"/>
    </location>
</feature>
<dbReference type="AlphaFoldDB" id="A0A5J5GC90"/>
<feature type="transmembrane region" description="Helical" evidence="6">
    <location>
        <begin position="145"/>
        <end position="167"/>
    </location>
</feature>
<comment type="caution">
    <text evidence="7">The sequence shown here is derived from an EMBL/GenBank/DDBJ whole genome shotgun (WGS) entry which is preliminary data.</text>
</comment>
<dbReference type="InterPro" id="IPR023271">
    <property type="entry name" value="Aquaporin-like"/>
</dbReference>
<comment type="similarity">
    <text evidence="5">Belongs to the FNT transporter (TC 1.A.16) family.</text>
</comment>
<keyword evidence="3 6" id="KW-1133">Transmembrane helix</keyword>
<evidence type="ECO:0000256" key="6">
    <source>
        <dbReference type="SAM" id="Phobius"/>
    </source>
</evidence>
<evidence type="ECO:0000313" key="8">
    <source>
        <dbReference type="Proteomes" id="UP000326554"/>
    </source>
</evidence>
<sequence>MAQLAERTGVKKAEQDWHRLLALSALAGAFVAFGATFAAAVTAGADGAPEGLVLLAGGLAFTLAYVLAIVGGAELFTTNNLMVMAWAHGRLPLRRLFRAWGIVFVGNFIGAAGMAALLILSERHEEVSGGLGGKLLSTAHQINDLGALEALLLGILGNSLLCLGVWLTYSARSTVDRILALTPPVAAFYVLGLEHAIAVMFYLPCATMISLFADAQFWAVTDYQPLWVSPFDFLRVLVPVTIGNVLGGGALVALIYWFVYLQPARN</sequence>
<feature type="transmembrane region" description="Helical" evidence="6">
    <location>
        <begin position="188"/>
        <end position="213"/>
    </location>
</feature>
<dbReference type="EMBL" id="VYQE01000006">
    <property type="protein sequence ID" value="KAA9005775.1"/>
    <property type="molecule type" value="Genomic_DNA"/>
</dbReference>
<dbReference type="PANTHER" id="PTHR30520">
    <property type="entry name" value="FORMATE TRANSPORTER-RELATED"/>
    <property type="match status" value="1"/>
</dbReference>
<feature type="transmembrane region" description="Helical" evidence="6">
    <location>
        <begin position="97"/>
        <end position="120"/>
    </location>
</feature>
<dbReference type="InterPro" id="IPR000292">
    <property type="entry name" value="For/NO2_transpt"/>
</dbReference>
<organism evidence="7 8">
    <name type="scientific">Histidinibacterium aquaticum</name>
    <dbReference type="NCBI Taxonomy" id="2613962"/>
    <lineage>
        <taxon>Bacteria</taxon>
        <taxon>Pseudomonadati</taxon>
        <taxon>Pseudomonadota</taxon>
        <taxon>Alphaproteobacteria</taxon>
        <taxon>Rhodobacterales</taxon>
        <taxon>Paracoccaceae</taxon>
        <taxon>Histidinibacterium</taxon>
    </lineage>
</organism>
<evidence type="ECO:0000313" key="7">
    <source>
        <dbReference type="EMBL" id="KAA9005775.1"/>
    </source>
</evidence>
<dbReference type="Pfam" id="PF01226">
    <property type="entry name" value="Form_Nir_trans"/>
    <property type="match status" value="1"/>
</dbReference>
<feature type="transmembrane region" description="Helical" evidence="6">
    <location>
        <begin position="20"/>
        <end position="45"/>
    </location>
</feature>
<reference evidence="7 8" key="1">
    <citation type="submission" date="2019-09" db="EMBL/GenBank/DDBJ databases">
        <authorList>
            <person name="Park J.-S."/>
            <person name="Choi H.-J."/>
        </authorList>
    </citation>
    <scope>NUCLEOTIDE SEQUENCE [LARGE SCALE GENOMIC DNA]</scope>
    <source>
        <strain evidence="7 8">176SS1-4</strain>
    </source>
</reference>
<gene>
    <name evidence="7" type="ORF">F3S47_17805</name>
</gene>
<evidence type="ECO:0000256" key="2">
    <source>
        <dbReference type="ARBA" id="ARBA00022692"/>
    </source>
</evidence>
<dbReference type="GO" id="GO:0005886">
    <property type="term" value="C:plasma membrane"/>
    <property type="evidence" value="ECO:0007669"/>
    <property type="project" value="TreeGrafter"/>
</dbReference>
<evidence type="ECO:0000256" key="1">
    <source>
        <dbReference type="ARBA" id="ARBA00004141"/>
    </source>
</evidence>